<dbReference type="PaxDb" id="6239-C33G8.9"/>
<gene>
    <name evidence="12 14" type="primary">nhr-140</name>
    <name evidence="14" type="ORF">C33G8.9</name>
    <name evidence="12" type="ORF">CELE_C33G8.9</name>
</gene>
<dbReference type="InterPro" id="IPR013088">
    <property type="entry name" value="Znf_NHR/GATA"/>
</dbReference>
<dbReference type="SUPFAM" id="SSF48508">
    <property type="entry name" value="Nuclear receptor ligand-binding domain"/>
    <property type="match status" value="1"/>
</dbReference>
<dbReference type="InterPro" id="IPR042936">
    <property type="entry name" value="Nhr-150"/>
</dbReference>
<dbReference type="EMBL" id="BX284605">
    <property type="protein sequence ID" value="CCD66532.1"/>
    <property type="molecule type" value="Genomic_DNA"/>
</dbReference>
<dbReference type="PANTHER" id="PTHR46800:SF5">
    <property type="entry name" value="NUCLEAR HORMONE RECEPTOR FAMILY"/>
    <property type="match status" value="1"/>
</dbReference>
<organism evidence="12 13">
    <name type="scientific">Caenorhabditis elegans</name>
    <dbReference type="NCBI Taxonomy" id="6239"/>
    <lineage>
        <taxon>Eukaryota</taxon>
        <taxon>Metazoa</taxon>
        <taxon>Ecdysozoa</taxon>
        <taxon>Nematoda</taxon>
        <taxon>Chromadorea</taxon>
        <taxon>Rhabditida</taxon>
        <taxon>Rhabditina</taxon>
        <taxon>Rhabditomorpha</taxon>
        <taxon>Rhabditoidea</taxon>
        <taxon>Rhabditidae</taxon>
        <taxon>Peloderinae</taxon>
        <taxon>Caenorhabditis</taxon>
    </lineage>
</organism>
<dbReference type="SUPFAM" id="SSF57716">
    <property type="entry name" value="Glucocorticoid receptor-like (DNA-binding domain)"/>
    <property type="match status" value="1"/>
</dbReference>
<dbReference type="OMA" id="QEEIVIC"/>
<dbReference type="GO" id="GO:0003700">
    <property type="term" value="F:DNA-binding transcription factor activity"/>
    <property type="evidence" value="ECO:0007669"/>
    <property type="project" value="InterPro"/>
</dbReference>
<dbReference type="GO" id="GO:0045087">
    <property type="term" value="P:innate immune response"/>
    <property type="evidence" value="ECO:0000318"/>
    <property type="project" value="GO_Central"/>
</dbReference>
<dbReference type="GO" id="GO:0005634">
    <property type="term" value="C:nucleus"/>
    <property type="evidence" value="ECO:0007669"/>
    <property type="project" value="UniProtKB-SubCell"/>
</dbReference>
<comment type="subcellular location">
    <subcellularLocation>
        <location evidence="9">Nucleus</location>
    </subcellularLocation>
</comment>
<evidence type="ECO:0000313" key="12">
    <source>
        <dbReference type="EMBL" id="CCD66532.1"/>
    </source>
</evidence>
<dbReference type="SMART" id="SM00430">
    <property type="entry name" value="HOLI"/>
    <property type="match status" value="1"/>
</dbReference>
<dbReference type="InterPro" id="IPR001628">
    <property type="entry name" value="Znf_hrmn_rcpt"/>
</dbReference>
<dbReference type="CTD" id="3565647"/>
<proteinExistence type="inferred from homology"/>
<dbReference type="SMART" id="SM00399">
    <property type="entry name" value="ZnF_C4"/>
    <property type="match status" value="1"/>
</dbReference>
<keyword evidence="6 9" id="KW-0804">Transcription</keyword>
<dbReference type="Gene3D" id="3.30.50.10">
    <property type="entry name" value="Erythroid Transcription Factor GATA-1, subunit A"/>
    <property type="match status" value="1"/>
</dbReference>
<keyword evidence="4 9" id="KW-0805">Transcription regulation</keyword>
<evidence type="ECO:0000256" key="3">
    <source>
        <dbReference type="ARBA" id="ARBA00022833"/>
    </source>
</evidence>
<dbReference type="WormBase" id="C33G8.9">
    <property type="protein sequence ID" value="CE06918"/>
    <property type="gene ID" value="WBGene00016366"/>
    <property type="gene designation" value="nhr-140"/>
</dbReference>
<feature type="domain" description="NR LBD" evidence="11">
    <location>
        <begin position="93"/>
        <end position="345"/>
    </location>
</feature>
<feature type="domain" description="Nuclear receptor" evidence="10">
    <location>
        <begin position="1"/>
        <end position="72"/>
    </location>
</feature>
<accession>Q18394</accession>
<dbReference type="Gene3D" id="1.10.565.10">
    <property type="entry name" value="Retinoid X Receptor"/>
    <property type="match status" value="1"/>
</dbReference>
<dbReference type="GO" id="GO:0043565">
    <property type="term" value="F:sequence-specific DNA binding"/>
    <property type="evidence" value="ECO:0007669"/>
    <property type="project" value="InterPro"/>
</dbReference>
<dbReference type="OrthoDB" id="5794177at2759"/>
<evidence type="ECO:0000256" key="7">
    <source>
        <dbReference type="ARBA" id="ARBA00023170"/>
    </source>
</evidence>
<evidence type="ECO:0000256" key="5">
    <source>
        <dbReference type="ARBA" id="ARBA00023125"/>
    </source>
</evidence>
<dbReference type="GeneID" id="3565647"/>
<reference evidence="12 13" key="1">
    <citation type="journal article" date="1998" name="Science">
        <title>Genome sequence of the nematode C. elegans: a platform for investigating biology.</title>
        <authorList>
            <consortium name="The C. elegans sequencing consortium"/>
            <person name="Sulson J.E."/>
            <person name="Waterston R."/>
        </authorList>
    </citation>
    <scope>NUCLEOTIDE SEQUENCE [LARGE SCALE GENOMIC DNA]</scope>
    <source>
        <strain evidence="12 13">Bristol N2</strain>
    </source>
</reference>
<evidence type="ECO:0000313" key="13">
    <source>
        <dbReference type="Proteomes" id="UP000001940"/>
    </source>
</evidence>
<dbReference type="eggNOG" id="KOG3575">
    <property type="taxonomic scope" value="Eukaryota"/>
</dbReference>
<keyword evidence="7 9" id="KW-0675">Receptor</keyword>
<dbReference type="PROSITE" id="PS00031">
    <property type="entry name" value="NUCLEAR_REC_DBD_1"/>
    <property type="match status" value="1"/>
</dbReference>
<dbReference type="PIR" id="T34130">
    <property type="entry name" value="T34130"/>
</dbReference>
<keyword evidence="2 9" id="KW-0863">Zinc-finger</keyword>
<dbReference type="AGR" id="WB:WBGene00016366"/>
<dbReference type="SMR" id="Q18394"/>
<dbReference type="HOGENOM" id="CLU_007368_1_0_1"/>
<keyword evidence="1 9" id="KW-0479">Metal-binding</keyword>
<evidence type="ECO:0000259" key="11">
    <source>
        <dbReference type="PROSITE" id="PS51843"/>
    </source>
</evidence>
<dbReference type="Pfam" id="PF00104">
    <property type="entry name" value="Hormone_recep"/>
    <property type="match status" value="1"/>
</dbReference>
<keyword evidence="13" id="KW-1185">Reference proteome</keyword>
<dbReference type="InParanoid" id="Q18394"/>
<dbReference type="PANTHER" id="PTHR46800">
    <property type="entry name" value="NUCLEAR HORMONE RECEPTOR FAMILY-RELATED-RELATED"/>
    <property type="match status" value="1"/>
</dbReference>
<name>Q18394_CAEEL</name>
<dbReference type="Pfam" id="PF00105">
    <property type="entry name" value="zf-C4"/>
    <property type="match status" value="1"/>
</dbReference>
<evidence type="ECO:0000256" key="1">
    <source>
        <dbReference type="ARBA" id="ARBA00022723"/>
    </source>
</evidence>
<keyword evidence="3 9" id="KW-0862">Zinc</keyword>
<dbReference type="InterPro" id="IPR000536">
    <property type="entry name" value="Nucl_hrmn_rcpt_lig-bd"/>
</dbReference>
<evidence type="ECO:0000259" key="10">
    <source>
        <dbReference type="PROSITE" id="PS51030"/>
    </source>
</evidence>
<dbReference type="PhylomeDB" id="Q18394"/>
<evidence type="ECO:0000256" key="4">
    <source>
        <dbReference type="ARBA" id="ARBA00023015"/>
    </source>
</evidence>
<sequence length="346" mass="40364">MSCGVCGAKSSESHFGGLSCRACAAFFRRYVNSKKPQIECTCSQKFDSSGPCRYCRMLKCVEVGMAKCKVQATRQKNKEYVFLPCAITNISLLSCNIIPRSCSKLTCTVKNWPDLDKKRRDLYGGSMYNLNFTQFSNRVRQDTTIFWDLAESIFSEIGLLNSDDKDALLCNFFPRWMLMEAAIEYCKNYEHHWKMIETDGLDNMLLVFYGSSMPKEKRLDDDKIIQIFRPYWTRFYIEIAEPIHQEKCDKVEFMALFLLILFDDAYLNISEEAAKLCRNLQKVILRELKGYQMDNNCSEMRFMDVISKLSLFERGEKRLQEEIVICDVIDISLDEDFKTIMHIKKL</sequence>
<dbReference type="UCSC" id="C33G8.9">
    <property type="organism name" value="c. elegans"/>
</dbReference>
<dbReference type="Proteomes" id="UP000001940">
    <property type="component" value="Chromosome V"/>
</dbReference>
<dbReference type="PROSITE" id="PS51843">
    <property type="entry name" value="NR_LBD"/>
    <property type="match status" value="1"/>
</dbReference>
<dbReference type="FunCoup" id="Q18394">
    <property type="interactions" value="3"/>
</dbReference>
<dbReference type="InterPro" id="IPR035500">
    <property type="entry name" value="NHR-like_dom_sf"/>
</dbReference>
<keyword evidence="5 9" id="KW-0238">DNA-binding</keyword>
<dbReference type="RefSeq" id="NP_504768.1">
    <property type="nucleotide sequence ID" value="NM_072367.4"/>
</dbReference>
<comment type="similarity">
    <text evidence="9">Belongs to the nuclear hormone receptor family.</text>
</comment>
<protein>
    <submittedName>
        <fullName evidence="12">Nuclear Hormone Receptor family</fullName>
    </submittedName>
</protein>
<evidence type="ECO:0000256" key="9">
    <source>
        <dbReference type="RuleBase" id="RU004334"/>
    </source>
</evidence>
<evidence type="ECO:0000313" key="14">
    <source>
        <dbReference type="WormBase" id="C33G8.9"/>
    </source>
</evidence>
<dbReference type="PRINTS" id="PR00047">
    <property type="entry name" value="STROIDFINGER"/>
</dbReference>
<dbReference type="GO" id="GO:0008270">
    <property type="term" value="F:zinc ion binding"/>
    <property type="evidence" value="ECO:0007669"/>
    <property type="project" value="UniProtKB-KW"/>
</dbReference>
<keyword evidence="8 9" id="KW-0539">Nucleus</keyword>
<evidence type="ECO:0000256" key="6">
    <source>
        <dbReference type="ARBA" id="ARBA00023163"/>
    </source>
</evidence>
<evidence type="ECO:0000256" key="8">
    <source>
        <dbReference type="ARBA" id="ARBA00023242"/>
    </source>
</evidence>
<dbReference type="Bgee" id="WBGene00016366">
    <property type="expression patterns" value="Expressed in embryo and 3 other cell types or tissues"/>
</dbReference>
<dbReference type="KEGG" id="cel:CELE_C33G8.9"/>
<dbReference type="PROSITE" id="PS51030">
    <property type="entry name" value="NUCLEAR_REC_DBD_2"/>
    <property type="match status" value="1"/>
</dbReference>
<dbReference type="AlphaFoldDB" id="Q18394"/>
<evidence type="ECO:0000256" key="2">
    <source>
        <dbReference type="ARBA" id="ARBA00022771"/>
    </source>
</evidence>